<evidence type="ECO:0000313" key="2">
    <source>
        <dbReference type="EMBL" id="MFD0912415.1"/>
    </source>
</evidence>
<dbReference type="PANTHER" id="PTHR34219:SF5">
    <property type="entry name" value="BLR4505 PROTEIN"/>
    <property type="match status" value="1"/>
</dbReference>
<gene>
    <name evidence="2" type="ORF">ACFQ1Z_02540</name>
</gene>
<comment type="caution">
    <text evidence="2">The sequence shown here is derived from an EMBL/GenBank/DDBJ whole genome shotgun (WGS) entry which is preliminary data.</text>
</comment>
<name>A0ABW3F2E7_9PROT</name>
<keyword evidence="3" id="KW-1185">Reference proteome</keyword>
<dbReference type="RefSeq" id="WP_379055326.1">
    <property type="nucleotide sequence ID" value="NZ_JBHTKB010000001.1"/>
</dbReference>
<dbReference type="InterPro" id="IPR005625">
    <property type="entry name" value="PepSY-ass_TM"/>
</dbReference>
<feature type="transmembrane region" description="Helical" evidence="1">
    <location>
        <begin position="227"/>
        <end position="246"/>
    </location>
</feature>
<dbReference type="EMBL" id="JBHTKB010000001">
    <property type="protein sequence ID" value="MFD0912415.1"/>
    <property type="molecule type" value="Genomic_DNA"/>
</dbReference>
<sequence length="425" mass="47534">MRQLFVIWHRYIGLVMTLFLLVAGVTGTMLAFYGELEALLHPHIMRITPASGQQLIDPIALAEQVEQRYPHAVLNRIPLHYESGKPMRYFLQPLPSASAESLQNNEIFIDPYTGAVLAERKWGDISQGLINLLPFIYRLHFSLAVDKWGRTLFGIIALMWTLDCLVGAYLTFPPRQVSARSRPGGAVTGGMVSAMANWCRRWKKAWQVRWGSGFYKVSFDLHRAGGLWVWAMLFVFAWSGVAFNLAEVYRPVMTQLFASQQTESELAAIQPAPALPGLNRQQALARGQLLMQQASADKKFAIRFENRLTYLPNKGIYSYAVNSSLDVSDEVANTRVMFDAQDGRLLAYYYPSSVASGNTVTEWLLALHTARMGGVPMQVFVSLMGMTVVGLSLTGVYLWWRKRKAKMAAKGQVSRLQKSAVTAAG</sequence>
<dbReference type="Pfam" id="PF03929">
    <property type="entry name" value="PepSY_TM"/>
    <property type="match status" value="1"/>
</dbReference>
<dbReference type="Proteomes" id="UP001597128">
    <property type="component" value="Unassembled WGS sequence"/>
</dbReference>
<protein>
    <submittedName>
        <fullName evidence="2">PepSY-associated TM helix domain-containing protein</fullName>
    </submittedName>
</protein>
<feature type="transmembrane region" description="Helical" evidence="1">
    <location>
        <begin position="12"/>
        <end position="33"/>
    </location>
</feature>
<keyword evidence="1" id="KW-0812">Transmembrane</keyword>
<organism evidence="2 3">
    <name type="scientific">Methylophilus luteus</name>
    <dbReference type="NCBI Taxonomy" id="640108"/>
    <lineage>
        <taxon>Bacteria</taxon>
        <taxon>Pseudomonadati</taxon>
        <taxon>Pseudomonadota</taxon>
        <taxon>Betaproteobacteria</taxon>
        <taxon>Nitrosomonadales</taxon>
        <taxon>Methylophilaceae</taxon>
        <taxon>Methylophilus</taxon>
    </lineage>
</organism>
<reference evidence="3" key="1">
    <citation type="journal article" date="2019" name="Int. J. Syst. Evol. Microbiol.">
        <title>The Global Catalogue of Microorganisms (GCM) 10K type strain sequencing project: providing services to taxonomists for standard genome sequencing and annotation.</title>
        <authorList>
            <consortium name="The Broad Institute Genomics Platform"/>
            <consortium name="The Broad Institute Genome Sequencing Center for Infectious Disease"/>
            <person name="Wu L."/>
            <person name="Ma J."/>
        </authorList>
    </citation>
    <scope>NUCLEOTIDE SEQUENCE [LARGE SCALE GENOMIC DNA]</scope>
    <source>
        <strain evidence="3">CCUG 58412</strain>
    </source>
</reference>
<evidence type="ECO:0000256" key="1">
    <source>
        <dbReference type="SAM" id="Phobius"/>
    </source>
</evidence>
<accession>A0ABW3F2E7</accession>
<evidence type="ECO:0000313" key="3">
    <source>
        <dbReference type="Proteomes" id="UP001597128"/>
    </source>
</evidence>
<feature type="transmembrane region" description="Helical" evidence="1">
    <location>
        <begin position="379"/>
        <end position="400"/>
    </location>
</feature>
<keyword evidence="1" id="KW-1133">Transmembrane helix</keyword>
<keyword evidence="1" id="KW-0472">Membrane</keyword>
<dbReference type="PANTHER" id="PTHR34219">
    <property type="entry name" value="IRON-REGULATED INNER MEMBRANE PROTEIN-RELATED"/>
    <property type="match status" value="1"/>
</dbReference>
<proteinExistence type="predicted"/>